<dbReference type="Proteomes" id="UP000836387">
    <property type="component" value="Unassembled WGS sequence"/>
</dbReference>
<organism evidence="1 2">
    <name type="scientific">Clonostachys rosea f. rosea IK726</name>
    <dbReference type="NCBI Taxonomy" id="1349383"/>
    <lineage>
        <taxon>Eukaryota</taxon>
        <taxon>Fungi</taxon>
        <taxon>Dikarya</taxon>
        <taxon>Ascomycota</taxon>
        <taxon>Pezizomycotina</taxon>
        <taxon>Sordariomycetes</taxon>
        <taxon>Hypocreomycetidae</taxon>
        <taxon>Hypocreales</taxon>
        <taxon>Bionectriaceae</taxon>
        <taxon>Clonostachys</taxon>
    </lineage>
</organism>
<reference evidence="1" key="2">
    <citation type="submission" date="2021-10" db="EMBL/GenBank/DDBJ databases">
        <authorList>
            <person name="Piombo E."/>
        </authorList>
    </citation>
    <scope>NUCLEOTIDE SEQUENCE</scope>
</reference>
<dbReference type="EMBL" id="CADEHS020000003">
    <property type="protein sequence ID" value="CAG9939286.1"/>
    <property type="molecule type" value="Genomic_DNA"/>
</dbReference>
<name>A0ACA9TFC1_BIOOC</name>
<proteinExistence type="predicted"/>
<accession>A0ACA9TFC1</accession>
<gene>
    <name evidence="1" type="ORF">CRV2_00007721</name>
</gene>
<protein>
    <submittedName>
        <fullName evidence="1">Uncharacterized protein</fullName>
    </submittedName>
</protein>
<sequence>MKVRRAANAGGGSVSPKVAFVPDLETAILCALAIKVDAVRSLFDRDRGAGQIKSRMIVGLWCSTIDNPKSDNESEGVSRGSGKRPVRDTNSSSEVYDICAHFPKTYQGDIIITTRPSMIKF</sequence>
<evidence type="ECO:0000313" key="1">
    <source>
        <dbReference type="EMBL" id="CAG9939286.1"/>
    </source>
</evidence>
<evidence type="ECO:0000313" key="2">
    <source>
        <dbReference type="Proteomes" id="UP000836387"/>
    </source>
</evidence>
<keyword evidence="2" id="KW-1185">Reference proteome</keyword>
<reference evidence="1" key="1">
    <citation type="submission" date="2020-04" db="EMBL/GenBank/DDBJ databases">
        <authorList>
            <person name="Broberg M."/>
        </authorList>
    </citation>
    <scope>NUCLEOTIDE SEQUENCE</scope>
</reference>
<comment type="caution">
    <text evidence="1">The sequence shown here is derived from an EMBL/GenBank/DDBJ whole genome shotgun (WGS) entry which is preliminary data.</text>
</comment>